<keyword evidence="3" id="KW-1003">Cell membrane</keyword>
<protein>
    <recommendedName>
        <fullName evidence="13">Disease resistance R13L4/SHOC-2-like LRR domain-containing protein</fullName>
    </recommendedName>
</protein>
<dbReference type="Pfam" id="PF23598">
    <property type="entry name" value="LRR_14"/>
    <property type="match status" value="6"/>
</dbReference>
<dbReference type="FunFam" id="3.80.10.10:FF:001347">
    <property type="entry name" value="LRR receptor-like serine/threonine-protein kinase GSO2"/>
    <property type="match status" value="6"/>
</dbReference>
<evidence type="ECO:0000256" key="10">
    <source>
        <dbReference type="ARBA" id="ARBA00023170"/>
    </source>
</evidence>
<keyword evidence="7" id="KW-0677">Repeat</keyword>
<dbReference type="SUPFAM" id="SSF52047">
    <property type="entry name" value="RNI-like"/>
    <property type="match status" value="1"/>
</dbReference>
<comment type="subcellular location">
    <subcellularLocation>
        <location evidence="1">Cell membrane</location>
        <topology evidence="1">Single-pass type I membrane protein</topology>
    </subcellularLocation>
</comment>
<evidence type="ECO:0000256" key="9">
    <source>
        <dbReference type="ARBA" id="ARBA00023136"/>
    </source>
</evidence>
<feature type="domain" description="Disease resistance R13L4/SHOC-2-like LRR" evidence="13">
    <location>
        <begin position="638"/>
        <end position="792"/>
    </location>
</feature>
<organism evidence="14 15">
    <name type="scientific">Acer negundo</name>
    <name type="common">Box elder</name>
    <dbReference type="NCBI Taxonomy" id="4023"/>
    <lineage>
        <taxon>Eukaryota</taxon>
        <taxon>Viridiplantae</taxon>
        <taxon>Streptophyta</taxon>
        <taxon>Embryophyta</taxon>
        <taxon>Tracheophyta</taxon>
        <taxon>Spermatophyta</taxon>
        <taxon>Magnoliopsida</taxon>
        <taxon>eudicotyledons</taxon>
        <taxon>Gunneridae</taxon>
        <taxon>Pentapetalae</taxon>
        <taxon>rosids</taxon>
        <taxon>malvids</taxon>
        <taxon>Sapindales</taxon>
        <taxon>Sapindaceae</taxon>
        <taxon>Hippocastanoideae</taxon>
        <taxon>Acereae</taxon>
        <taxon>Acer</taxon>
    </lineage>
</organism>
<dbReference type="SMART" id="SM00369">
    <property type="entry name" value="LRR_TYP"/>
    <property type="match status" value="20"/>
</dbReference>
<evidence type="ECO:0000313" key="14">
    <source>
        <dbReference type="EMBL" id="KAI9176306.1"/>
    </source>
</evidence>
<dbReference type="InterPro" id="IPR001611">
    <property type="entry name" value="Leu-rich_rpt"/>
</dbReference>
<dbReference type="PANTHER" id="PTHR48063:SF16">
    <property type="entry name" value="LRR RECEPTOR-LIKE SERINE_THREONINE-PROTEIN KINASE GSO1"/>
    <property type="match status" value="1"/>
</dbReference>
<dbReference type="FunFam" id="3.80.10.10:FF:000111">
    <property type="entry name" value="LRR receptor-like serine/threonine-protein kinase ERECTA"/>
    <property type="match status" value="1"/>
</dbReference>
<dbReference type="Proteomes" id="UP001064489">
    <property type="component" value="Chromosome 5"/>
</dbReference>
<dbReference type="InterPro" id="IPR003591">
    <property type="entry name" value="Leu-rich_rpt_typical-subtyp"/>
</dbReference>
<keyword evidence="9" id="KW-0472">Membrane</keyword>
<evidence type="ECO:0000313" key="15">
    <source>
        <dbReference type="Proteomes" id="UP001064489"/>
    </source>
</evidence>
<evidence type="ECO:0000256" key="1">
    <source>
        <dbReference type="ARBA" id="ARBA00004251"/>
    </source>
</evidence>
<keyword evidence="5" id="KW-0812">Transmembrane</keyword>
<feature type="domain" description="Disease resistance R13L4/SHOC-2-like LRR" evidence="13">
    <location>
        <begin position="327"/>
        <end position="481"/>
    </location>
</feature>
<keyword evidence="4" id="KW-0433">Leucine-rich repeat</keyword>
<dbReference type="FunFam" id="3.80.10.10:FF:000041">
    <property type="entry name" value="LRR receptor-like serine/threonine-protein kinase ERECTA"/>
    <property type="match status" value="6"/>
</dbReference>
<dbReference type="EMBL" id="JAJSOW010000102">
    <property type="protein sequence ID" value="KAI9176306.1"/>
    <property type="molecule type" value="Genomic_DNA"/>
</dbReference>
<evidence type="ECO:0000256" key="8">
    <source>
        <dbReference type="ARBA" id="ARBA00022989"/>
    </source>
</evidence>
<evidence type="ECO:0000256" key="4">
    <source>
        <dbReference type="ARBA" id="ARBA00022614"/>
    </source>
</evidence>
<dbReference type="InterPro" id="IPR032675">
    <property type="entry name" value="LRR_dom_sf"/>
</dbReference>
<proteinExistence type="inferred from homology"/>
<reference evidence="14" key="2">
    <citation type="submission" date="2023-02" db="EMBL/GenBank/DDBJ databases">
        <authorList>
            <person name="Swenson N.G."/>
            <person name="Wegrzyn J.L."/>
            <person name="Mcevoy S.L."/>
        </authorList>
    </citation>
    <scope>NUCLEOTIDE SEQUENCE</scope>
    <source>
        <strain evidence="14">91603</strain>
        <tissue evidence="14">Leaf</tissue>
    </source>
</reference>
<keyword evidence="15" id="KW-1185">Reference proteome</keyword>
<evidence type="ECO:0000256" key="5">
    <source>
        <dbReference type="ARBA" id="ARBA00022692"/>
    </source>
</evidence>
<dbReference type="GO" id="GO:0005886">
    <property type="term" value="C:plasma membrane"/>
    <property type="evidence" value="ECO:0007669"/>
    <property type="project" value="UniProtKB-SubCell"/>
</dbReference>
<feature type="domain" description="Disease resistance R13L4/SHOC-2-like LRR" evidence="13">
    <location>
        <begin position="16"/>
        <end position="170"/>
    </location>
</feature>
<evidence type="ECO:0000259" key="13">
    <source>
        <dbReference type="Pfam" id="PF23598"/>
    </source>
</evidence>
<feature type="domain" description="Disease resistance R13L4/SHOC-2-like LRR" evidence="13">
    <location>
        <begin position="1260"/>
        <end position="1414"/>
    </location>
</feature>
<evidence type="ECO:0000256" key="2">
    <source>
        <dbReference type="ARBA" id="ARBA00009592"/>
    </source>
</evidence>
<dbReference type="SMART" id="SM00368">
    <property type="entry name" value="LRR_RI"/>
    <property type="match status" value="7"/>
</dbReference>
<sequence length="2113" mass="234328">MIEFTDALSKCSNCSLEFLNLGNNKLGGFLPDSLGHLKNLKHLLLMGNSFSGSIPESIGNLSSLEVFYLSENGMKGTIPVSLGQLSSLVVLDLKNNQWEGTITEAHLSNLTSLEELSIVLTLSNITLFFNVSSDWIPPFKLKFLSLKHCQLGSQFPMWLRYQNELEHLSVCNAKISGTIPDWFWKLDLILNFLDLSNNQLTGGVPDAIKFSPQATVFLNNNRFRGPLPVLSSNVISYHFDHNFFSGPIPEDIGEQMPMLTDVDLSFNSLNGTIPLSMGKLNSLMTLVLSNNHLTGKIPDFWNNIPAIISGEMIEFTDALSKCSNCSLEFLNLGNNKLGGFLPDSLGHLKNLKHLLLMGNSFSGSIPESIGNLSSLEVFYLSENGMKGTIPVSLGQLSSLVVLDLKNNQWEGTITEAHLSNLTSLEELSIVLTLSNITLFFNVSSDWIPPFKLKFLSLKHCQLGSQFPMWLRYQNELEHLSVCNAKISGTIPDWFWKLDLILNFLDLSNNQLTGGVPDAIKFSPQATVFLNNNRFRGPLPVLSSNVISYHFDHNFFSGPIPEDIGEQMPMLTDVDLSFNSLNGTIPLSMGKLNSLMTLVLSNNHLTGKIPDFWNNIPAIISGEMIEFTDALSKCSNCSLEFLNLGNNKLGGFLPDSLGHLKNLKHLLLMGNSFSGSIPESIGNLSSLEVFYLSENGMKGTIPVSLGQLSSLVVLDLKNNQWEGTITEAHLSNLTSLEELSIVLTLSNITLFFNVSSDWIPPFKLKFLSLKHCQLGSQFPMWLRYQNELEHLSVCNAKISGTIPDWFWKLDLILNFLDLSNNQLTGGVPDAIKFSPQATVFLNNNRFRGPLPVLSSNVISYHFDHNFFSGPIPEDIGEQMPMLTDVDLSFNSLNGTIPLSMGKLNSLMTLVLSNNHLTGKIPDFWNNIPAIISGEMIEFTDALSKCSNCSLEFLNLGNNKLGGFLPDSLGHLKNLKHLLLMGNSFSGSIPESIGNLSSLEVFYLSENGMKGTIPVSLGQLSSLVVLDLKNNQWEGTITEAHLSNLTSLEELSIVLTLSNITLFFNVSSDWIPPFKLKFLSLKHCQLGSQFPMWLRYQNELEHLSVCNAKISGTIPDWFWKLDLILNFLDLSNNQLTGGVPDAIKFSPQATVFLNNNRFRGPLPVLSSNVISYHFDHNFFSGPIPEDIGEQMPMLTDVDLSFNSLNGTIPLSMGKLNSLMTLVLSNNHLTGKIPDFWNNIPAIISGEMIEFTDALSKCSNCSLEFLNLGNNKLGGFLPDSLGHLKNLKHLLLMGNSFSGSIPESIGNLSSLEVFYLSENGMKGTIPVSLGQLSSLVVLDLKNNQWEGTITEAHLSNLTSLEELSIVLTLSNITLFFNVSSDWIPPFKLKFLSLKHCQLGSQFPMWLRYQNELEHLSVCNAKISGTIPDWFWKLDLILNFLDLSNNQLTGGVPDAIKFSPQATVFLNNNRFRGPLPVLSSNVISYHFDHNFFSGPIPEDIGEQMPMLTDVDLSFNSLNGTIPLSMGKLNSLMTLVLSNNHLTGKIPDFWNNIPAIISGEMIEFTDALSKCSNCSLEFLNLGNNKLGGFLPDSLGHLKNLKHLLLMGNSFSGSIPESIGNLSSLEVFYLSENGMKGTIPVSLGQLSSLVVLDLKNNQWEGTITEAHLSNLTSLEELSIVLTLSNITLFFNVSSDWIPPFKLKFLSLKHCQLGSQFPMWLRYQNELEHLSVCNAKISGTIPDWFWKLDLILNFLDLSNNQLTGGVPDAIKFSPQATVFLNNNRFRGPLPVLSSNVISYHFDHNFFSGPIPEDIGEQMPMLTDVDLSFNSLNGTIPLSMGKLNSLMTLVLSNNHLTGKIPDFWNNIPAMYVIDMSNNSLSGKIPSSLCSLNRYEGQLSVATKGTEYLYTETLYLVNSIDLSNNSLSGEVPDLRNLSRLNTLNLSMNHLTGKIPEITGSLQRLETLDLSRNHFSGQIPPSLTSLTFLDHLNLSYNNLSGEIPSTNQFQTLNDPSIYQGNPALCGSPLSNKCKKDRETSQSPEDGDEKRDNEDEDNLEKASFYSSIVLGSTVGFWGVCGTLTLNKSWRVAYFRYVDDMKDKLILVVLLCLARFRRLTNRDGN</sequence>
<dbReference type="PANTHER" id="PTHR48063">
    <property type="entry name" value="LRR RECEPTOR-LIKE KINASE"/>
    <property type="match status" value="1"/>
</dbReference>
<feature type="domain" description="Disease resistance R13L4/SHOC-2-like LRR" evidence="13">
    <location>
        <begin position="1571"/>
        <end position="1725"/>
    </location>
</feature>
<reference evidence="14" key="1">
    <citation type="journal article" date="2022" name="Plant J.">
        <title>Strategies of tolerance reflected in two North American maple genomes.</title>
        <authorList>
            <person name="McEvoy S.L."/>
            <person name="Sezen U.U."/>
            <person name="Trouern-Trend A."/>
            <person name="McMahon S.M."/>
            <person name="Schaberg P.G."/>
            <person name="Yang J."/>
            <person name="Wegrzyn J.L."/>
            <person name="Swenson N.G."/>
        </authorList>
    </citation>
    <scope>NUCLEOTIDE SEQUENCE</scope>
    <source>
        <strain evidence="14">91603</strain>
    </source>
</reference>
<dbReference type="Pfam" id="PF00560">
    <property type="entry name" value="LRR_1"/>
    <property type="match status" value="16"/>
</dbReference>
<accession>A0AAD5NR82</accession>
<dbReference type="Gene3D" id="3.80.10.10">
    <property type="entry name" value="Ribonuclease Inhibitor"/>
    <property type="match status" value="17"/>
</dbReference>
<keyword evidence="6" id="KW-0732">Signal</keyword>
<keyword evidence="10" id="KW-0675">Receptor</keyword>
<evidence type="ECO:0000256" key="6">
    <source>
        <dbReference type="ARBA" id="ARBA00022729"/>
    </source>
</evidence>
<keyword evidence="11" id="KW-0325">Glycoprotein</keyword>
<evidence type="ECO:0000256" key="7">
    <source>
        <dbReference type="ARBA" id="ARBA00022737"/>
    </source>
</evidence>
<evidence type="ECO:0000256" key="12">
    <source>
        <dbReference type="SAM" id="MobiDB-lite"/>
    </source>
</evidence>
<name>A0AAD5NR82_ACENE</name>
<dbReference type="SUPFAM" id="SSF52058">
    <property type="entry name" value="L domain-like"/>
    <property type="match status" value="6"/>
</dbReference>
<evidence type="ECO:0000256" key="11">
    <source>
        <dbReference type="ARBA" id="ARBA00023180"/>
    </source>
</evidence>
<dbReference type="InterPro" id="IPR046956">
    <property type="entry name" value="RLP23-like"/>
</dbReference>
<evidence type="ECO:0000256" key="3">
    <source>
        <dbReference type="ARBA" id="ARBA00022475"/>
    </source>
</evidence>
<feature type="region of interest" description="Disordered" evidence="12">
    <location>
        <begin position="2019"/>
        <end position="2047"/>
    </location>
</feature>
<comment type="similarity">
    <text evidence="2">Belongs to the RLP family.</text>
</comment>
<comment type="caution">
    <text evidence="14">The sequence shown here is derived from an EMBL/GenBank/DDBJ whole genome shotgun (WGS) entry which is preliminary data.</text>
</comment>
<feature type="domain" description="Disease resistance R13L4/SHOC-2-like LRR" evidence="13">
    <location>
        <begin position="949"/>
        <end position="1103"/>
    </location>
</feature>
<dbReference type="InterPro" id="IPR055414">
    <property type="entry name" value="LRR_R13L4/SHOC2-like"/>
</dbReference>
<keyword evidence="8" id="KW-1133">Transmembrane helix</keyword>
<gene>
    <name evidence="14" type="ORF">LWI28_001076</name>
</gene>